<keyword evidence="2" id="KW-0813">Transport</keyword>
<evidence type="ECO:0000256" key="7">
    <source>
        <dbReference type="ARBA" id="ARBA00023303"/>
    </source>
</evidence>
<protein>
    <submittedName>
        <fullName evidence="10">Short transient receptor potential channel 2</fullName>
    </submittedName>
</protein>
<evidence type="ECO:0000256" key="2">
    <source>
        <dbReference type="ARBA" id="ARBA00022448"/>
    </source>
</evidence>
<keyword evidence="11" id="KW-1185">Reference proteome</keyword>
<evidence type="ECO:0000256" key="3">
    <source>
        <dbReference type="ARBA" id="ARBA00022692"/>
    </source>
</evidence>
<dbReference type="PANTHER" id="PTHR10117">
    <property type="entry name" value="TRANSIENT RECEPTOR POTENTIAL CHANNEL"/>
    <property type="match status" value="1"/>
</dbReference>
<dbReference type="AlphaFoldDB" id="A0A151WU11"/>
<dbReference type="EMBL" id="KQ982748">
    <property type="protein sequence ID" value="KYQ51326.1"/>
    <property type="molecule type" value="Genomic_DNA"/>
</dbReference>
<evidence type="ECO:0000256" key="1">
    <source>
        <dbReference type="ARBA" id="ARBA00004141"/>
    </source>
</evidence>
<proteinExistence type="predicted"/>
<dbReference type="InterPro" id="IPR005821">
    <property type="entry name" value="Ion_trans_dom"/>
</dbReference>
<evidence type="ECO:0000313" key="11">
    <source>
        <dbReference type="Proteomes" id="UP000075809"/>
    </source>
</evidence>
<dbReference type="PRINTS" id="PR01097">
    <property type="entry name" value="TRNSRECEPTRP"/>
</dbReference>
<dbReference type="GO" id="GO:0070679">
    <property type="term" value="F:inositol 1,4,5 trisphosphate binding"/>
    <property type="evidence" value="ECO:0007669"/>
    <property type="project" value="TreeGrafter"/>
</dbReference>
<dbReference type="Pfam" id="PF00520">
    <property type="entry name" value="Ion_trans"/>
    <property type="match status" value="1"/>
</dbReference>
<dbReference type="GO" id="GO:0015279">
    <property type="term" value="F:store-operated calcium channel activity"/>
    <property type="evidence" value="ECO:0007669"/>
    <property type="project" value="TreeGrafter"/>
</dbReference>
<dbReference type="PANTHER" id="PTHR10117:SF54">
    <property type="entry name" value="TRANSIENT RECEPTOR POTENTIAL-GAMMA PROTEIN"/>
    <property type="match status" value="1"/>
</dbReference>
<dbReference type="InterPro" id="IPR002153">
    <property type="entry name" value="TRPC_channel"/>
</dbReference>
<accession>A0A151WU11</accession>
<evidence type="ECO:0000313" key="10">
    <source>
        <dbReference type="EMBL" id="KYQ51326.1"/>
    </source>
</evidence>
<dbReference type="GO" id="GO:0005886">
    <property type="term" value="C:plasma membrane"/>
    <property type="evidence" value="ECO:0007669"/>
    <property type="project" value="TreeGrafter"/>
</dbReference>
<name>A0A151WU11_9HYME</name>
<sequence>MNPIHAVELLFFAIFGQTTHEQFKTERIIQPEWTTVLFKLTFGIYMLVSVVVLINLLIAMMSDTYQRIQAQSDIEWKYGLSKLVRNMHSIARYSLCLRFLHNYFDGPTKLFSDLYLVKFLDTSAKLLYLRVVKKKEEMVGCCIAKTAPSPLNLVTTWAEYLKNACMKERIARQKIGRSRGYMEPDTQKTFSKFSTNTRMLPLPRAAKERINFSLLRSSTTISQTSLNDIPKIQNIVDWDIIQMAFHSFYLALSKRWLCIGLQIKNTLNVRVDKFAHNGGAKIVIATFTKLEIHPIGAFHGDKAIRIHDGLGEKLMRSTVAADL</sequence>
<keyword evidence="3 8" id="KW-0812">Transmembrane</keyword>
<keyword evidence="4 8" id="KW-1133">Transmembrane helix</keyword>
<feature type="transmembrane region" description="Helical" evidence="8">
    <location>
        <begin position="42"/>
        <end position="61"/>
    </location>
</feature>
<keyword evidence="10" id="KW-0675">Receptor</keyword>
<feature type="domain" description="Ion transport" evidence="9">
    <location>
        <begin position="34"/>
        <end position="72"/>
    </location>
</feature>
<dbReference type="GO" id="GO:0051480">
    <property type="term" value="P:regulation of cytosolic calcium ion concentration"/>
    <property type="evidence" value="ECO:0007669"/>
    <property type="project" value="TreeGrafter"/>
</dbReference>
<keyword evidence="7" id="KW-0407">Ion channel</keyword>
<evidence type="ECO:0000256" key="8">
    <source>
        <dbReference type="SAM" id="Phobius"/>
    </source>
</evidence>
<dbReference type="STRING" id="64791.A0A151WU11"/>
<reference evidence="10 11" key="1">
    <citation type="submission" date="2015-09" db="EMBL/GenBank/DDBJ databases">
        <title>Trachymyrmex zeteki WGS genome.</title>
        <authorList>
            <person name="Nygaard S."/>
            <person name="Hu H."/>
            <person name="Boomsma J."/>
            <person name="Zhang G."/>
        </authorList>
    </citation>
    <scope>NUCLEOTIDE SEQUENCE [LARGE SCALE GENOMIC DNA]</scope>
    <source>
        <strain evidence="10">Tzet28-1</strain>
        <tissue evidence="10">Whole body</tissue>
    </source>
</reference>
<keyword evidence="6 8" id="KW-0472">Membrane</keyword>
<comment type="subcellular location">
    <subcellularLocation>
        <location evidence="1">Membrane</location>
        <topology evidence="1">Multi-pass membrane protein</topology>
    </subcellularLocation>
</comment>
<evidence type="ECO:0000256" key="6">
    <source>
        <dbReference type="ARBA" id="ARBA00023136"/>
    </source>
</evidence>
<evidence type="ECO:0000259" key="9">
    <source>
        <dbReference type="Pfam" id="PF00520"/>
    </source>
</evidence>
<keyword evidence="5" id="KW-0406">Ion transport</keyword>
<gene>
    <name evidence="10" type="ORF">ALC60_09617</name>
</gene>
<evidence type="ECO:0000256" key="5">
    <source>
        <dbReference type="ARBA" id="ARBA00023065"/>
    </source>
</evidence>
<dbReference type="GO" id="GO:0034703">
    <property type="term" value="C:cation channel complex"/>
    <property type="evidence" value="ECO:0007669"/>
    <property type="project" value="TreeGrafter"/>
</dbReference>
<evidence type="ECO:0000256" key="4">
    <source>
        <dbReference type="ARBA" id="ARBA00022989"/>
    </source>
</evidence>
<dbReference type="Proteomes" id="UP000075809">
    <property type="component" value="Unassembled WGS sequence"/>
</dbReference>
<organism evidence="10 11">
    <name type="scientific">Mycetomoellerius zeteki</name>
    <dbReference type="NCBI Taxonomy" id="64791"/>
    <lineage>
        <taxon>Eukaryota</taxon>
        <taxon>Metazoa</taxon>
        <taxon>Ecdysozoa</taxon>
        <taxon>Arthropoda</taxon>
        <taxon>Hexapoda</taxon>
        <taxon>Insecta</taxon>
        <taxon>Pterygota</taxon>
        <taxon>Neoptera</taxon>
        <taxon>Endopterygota</taxon>
        <taxon>Hymenoptera</taxon>
        <taxon>Apocrita</taxon>
        <taxon>Aculeata</taxon>
        <taxon>Formicoidea</taxon>
        <taxon>Formicidae</taxon>
        <taxon>Myrmicinae</taxon>
        <taxon>Mycetomoellerius</taxon>
    </lineage>
</organism>